<proteinExistence type="predicted"/>
<name>A0A178K9E0_9GAMM</name>
<evidence type="ECO:0000313" key="1">
    <source>
        <dbReference type="EMBL" id="OAN13334.1"/>
    </source>
</evidence>
<sequence length="75" mass="8541">MLFKYYTSRNKINALTFTIMSAMQCNPVFKTTYKRLLSAGKSKKVAIIACVKKMVITLNSMLRDGTIWDENSAKI</sequence>
<dbReference type="EMBL" id="LVHF01000029">
    <property type="protein sequence ID" value="OAN13334.1"/>
    <property type="molecule type" value="Genomic_DNA"/>
</dbReference>
<accession>A0A178K9E0</accession>
<keyword evidence="2" id="KW-1185">Reference proteome</keyword>
<gene>
    <name evidence="1" type="ORF">A3K86_16920</name>
</gene>
<dbReference type="Proteomes" id="UP000078503">
    <property type="component" value="Unassembled WGS sequence"/>
</dbReference>
<evidence type="ECO:0008006" key="3">
    <source>
        <dbReference type="Google" id="ProtNLM"/>
    </source>
</evidence>
<reference evidence="1 2" key="1">
    <citation type="submission" date="2016-03" db="EMBL/GenBank/DDBJ databases">
        <title>Photobacterium proteolyticum sp. nov. a protease producing bacterium isolated from ocean sediments of Laizhou Bay.</title>
        <authorList>
            <person name="Li Y."/>
        </authorList>
    </citation>
    <scope>NUCLEOTIDE SEQUENCE [LARGE SCALE GENOMIC DNA]</scope>
    <source>
        <strain evidence="1 2">R-40508</strain>
    </source>
</reference>
<evidence type="ECO:0000313" key="2">
    <source>
        <dbReference type="Proteomes" id="UP000078503"/>
    </source>
</evidence>
<organism evidence="1 2">
    <name type="scientific">Photobacterium jeanii</name>
    <dbReference type="NCBI Taxonomy" id="858640"/>
    <lineage>
        <taxon>Bacteria</taxon>
        <taxon>Pseudomonadati</taxon>
        <taxon>Pseudomonadota</taxon>
        <taxon>Gammaproteobacteria</taxon>
        <taxon>Vibrionales</taxon>
        <taxon>Vibrionaceae</taxon>
        <taxon>Photobacterium</taxon>
    </lineage>
</organism>
<dbReference type="STRING" id="858640.A3K86_16920"/>
<dbReference type="AlphaFoldDB" id="A0A178K9E0"/>
<comment type="caution">
    <text evidence="1">The sequence shown here is derived from an EMBL/GenBank/DDBJ whole genome shotgun (WGS) entry which is preliminary data.</text>
</comment>
<protein>
    <recommendedName>
        <fullName evidence="3">Transposase</fullName>
    </recommendedName>
</protein>